<name>B0D270_LACBS</name>
<feature type="transmembrane region" description="Helical" evidence="1">
    <location>
        <begin position="242"/>
        <end position="264"/>
    </location>
</feature>
<dbReference type="RefSeq" id="XP_001877992.1">
    <property type="nucleotide sequence ID" value="XM_001877957.1"/>
</dbReference>
<evidence type="ECO:0000256" key="1">
    <source>
        <dbReference type="SAM" id="Phobius"/>
    </source>
</evidence>
<accession>B0D270</accession>
<dbReference type="GeneID" id="6074075"/>
<dbReference type="InParanoid" id="B0D270"/>
<dbReference type="Pfam" id="PF04937">
    <property type="entry name" value="DUF659"/>
    <property type="match status" value="1"/>
</dbReference>
<keyword evidence="1" id="KW-1133">Transmembrane helix</keyword>
<dbReference type="EMBL" id="DS547096">
    <property type="protein sequence ID" value="EDR10691.1"/>
    <property type="molecule type" value="Genomic_DNA"/>
</dbReference>
<dbReference type="InterPro" id="IPR007021">
    <property type="entry name" value="DUF659"/>
</dbReference>
<protein>
    <submittedName>
        <fullName evidence="3">Predicted protein</fullName>
    </submittedName>
</protein>
<evidence type="ECO:0000313" key="3">
    <source>
        <dbReference type="EMBL" id="EDR10691.1"/>
    </source>
</evidence>
<keyword evidence="4" id="KW-1185">Reference proteome</keyword>
<keyword evidence="1" id="KW-0472">Membrane</keyword>
<dbReference type="AlphaFoldDB" id="B0D270"/>
<dbReference type="SUPFAM" id="SSF53098">
    <property type="entry name" value="Ribonuclease H-like"/>
    <property type="match status" value="1"/>
</dbReference>
<keyword evidence="1" id="KW-0812">Transmembrane</keyword>
<reference evidence="3 4" key="1">
    <citation type="journal article" date="2008" name="Nature">
        <title>The genome of Laccaria bicolor provides insights into mycorrhizal symbiosis.</title>
        <authorList>
            <person name="Martin F."/>
            <person name="Aerts A."/>
            <person name="Ahren D."/>
            <person name="Brun A."/>
            <person name="Danchin E.G.J."/>
            <person name="Duchaussoy F."/>
            <person name="Gibon J."/>
            <person name="Kohler A."/>
            <person name="Lindquist E."/>
            <person name="Pereda V."/>
            <person name="Salamov A."/>
            <person name="Shapiro H.J."/>
            <person name="Wuyts J."/>
            <person name="Blaudez D."/>
            <person name="Buee M."/>
            <person name="Brokstein P."/>
            <person name="Canbaeck B."/>
            <person name="Cohen D."/>
            <person name="Courty P.E."/>
            <person name="Coutinho P.M."/>
            <person name="Delaruelle C."/>
            <person name="Detter J.C."/>
            <person name="Deveau A."/>
            <person name="DiFazio S."/>
            <person name="Duplessis S."/>
            <person name="Fraissinet-Tachet L."/>
            <person name="Lucic E."/>
            <person name="Frey-Klett P."/>
            <person name="Fourrey C."/>
            <person name="Feussner I."/>
            <person name="Gay G."/>
            <person name="Grimwood J."/>
            <person name="Hoegger P.J."/>
            <person name="Jain P."/>
            <person name="Kilaru S."/>
            <person name="Labbe J."/>
            <person name="Lin Y.C."/>
            <person name="Legue V."/>
            <person name="Le Tacon F."/>
            <person name="Marmeisse R."/>
            <person name="Melayah D."/>
            <person name="Montanini B."/>
            <person name="Muratet M."/>
            <person name="Nehls U."/>
            <person name="Niculita-Hirzel H."/>
            <person name="Oudot-Le Secq M.P."/>
            <person name="Peter M."/>
            <person name="Quesneville H."/>
            <person name="Rajashekar B."/>
            <person name="Reich M."/>
            <person name="Rouhier N."/>
            <person name="Schmutz J."/>
            <person name="Yin T."/>
            <person name="Chalot M."/>
            <person name="Henrissat B."/>
            <person name="Kuees U."/>
            <person name="Lucas S."/>
            <person name="Van de Peer Y."/>
            <person name="Podila G.K."/>
            <person name="Polle A."/>
            <person name="Pukkila P.J."/>
            <person name="Richardson P.M."/>
            <person name="Rouze P."/>
            <person name="Sanders I.R."/>
            <person name="Stajich J.E."/>
            <person name="Tunlid A."/>
            <person name="Tuskan G."/>
            <person name="Grigoriev I.V."/>
        </authorList>
    </citation>
    <scope>NUCLEOTIDE SEQUENCE [LARGE SCALE GENOMIC DNA]</scope>
    <source>
        <strain evidence="4">S238N-H82 / ATCC MYA-4686</strain>
    </source>
</reference>
<evidence type="ECO:0000259" key="2">
    <source>
        <dbReference type="Pfam" id="PF04937"/>
    </source>
</evidence>
<evidence type="ECO:0000313" key="4">
    <source>
        <dbReference type="Proteomes" id="UP000001194"/>
    </source>
</evidence>
<gene>
    <name evidence="3" type="ORF">LACBIDRAFT_324528</name>
</gene>
<dbReference type="Proteomes" id="UP000001194">
    <property type="component" value="Unassembled WGS sequence"/>
</dbReference>
<proteinExistence type="predicted"/>
<dbReference type="OrthoDB" id="2423954at2759"/>
<feature type="domain" description="DUF659" evidence="2">
    <location>
        <begin position="132"/>
        <end position="271"/>
    </location>
</feature>
<sequence>MSSNKHWSWGHFFSDGQLFKSNNSYKNAWCLACLNHHKEELRQSDILSTAISGISSGRTDTDQESQTLRDCAPMHASSHYYVIRFFLSKSWLERLSYAIWFPKPKPTSVLDPIAEFRVAIKIPAWIPGAIIPDCRTLSGPILDREAAKVEDKLKLKLKEQKATFQTDGWKNKAKQAIVATMVSVDFEPYLMRTHDVSANPKTGEALLALVVEDIKWIEEKYSVSIIAACTDDGGDPRKMRRLLLALMPWLIIILCWAHQINLIVGDYLVLKLPFQDCVVKALIVIKWMNNHSHALGLFRVEQFSTYQMFWALILPVLTQWTTHYLSLRETMIASVGTKSEDQAKAIVVQEIIEDSEFWYHIKKKDVDADFQAAFMDYFNKHEEFSPENMGLEDWIDTAKKKGQEANPVEIWEGIDTGEETGRNCLTKLAIHILSIVANSAGCEHAFSHMGLVHTGIHSKLGVEKVCKTTMVGMDIKHMHLEAGLLHKRGDDLDETDEIPPTINVQAPSGHLTITIPPLNSATPPARATGVKKTCIPLEILFIYPTSTELPSEGMNSFWRGGIENLEQEMEAYDILSGLMEESSDSGNL</sequence>
<dbReference type="KEGG" id="lbc:LACBIDRAFT_324528"/>
<organism evidence="4">
    <name type="scientific">Laccaria bicolor (strain S238N-H82 / ATCC MYA-4686)</name>
    <name type="common">Bicoloured deceiver</name>
    <name type="synonym">Laccaria laccata var. bicolor</name>
    <dbReference type="NCBI Taxonomy" id="486041"/>
    <lineage>
        <taxon>Eukaryota</taxon>
        <taxon>Fungi</taxon>
        <taxon>Dikarya</taxon>
        <taxon>Basidiomycota</taxon>
        <taxon>Agaricomycotina</taxon>
        <taxon>Agaricomycetes</taxon>
        <taxon>Agaricomycetidae</taxon>
        <taxon>Agaricales</taxon>
        <taxon>Agaricineae</taxon>
        <taxon>Hydnangiaceae</taxon>
        <taxon>Laccaria</taxon>
    </lineage>
</organism>
<dbReference type="HOGENOM" id="CLU_007316_2_1_1"/>
<dbReference type="InterPro" id="IPR012337">
    <property type="entry name" value="RNaseH-like_sf"/>
</dbReference>